<evidence type="ECO:0000256" key="2">
    <source>
        <dbReference type="ARBA" id="ARBA00023008"/>
    </source>
</evidence>
<evidence type="ECO:0000256" key="3">
    <source>
        <dbReference type="SAM" id="MobiDB-lite"/>
    </source>
</evidence>
<proteinExistence type="predicted"/>
<keyword evidence="2" id="KW-0186">Copper</keyword>
<dbReference type="InterPro" id="IPR014756">
    <property type="entry name" value="Ig_E-set"/>
</dbReference>
<evidence type="ECO:0000256" key="4">
    <source>
        <dbReference type="SAM" id="Phobius"/>
    </source>
</evidence>
<keyword evidence="1" id="KW-0732">Signal</keyword>
<dbReference type="Gene3D" id="2.60.40.1220">
    <property type="match status" value="1"/>
</dbReference>
<organism evidence="6 7">
    <name type="scientific">Corynebacterium zhongnanshanii</name>
    <dbReference type="NCBI Taxonomy" id="2768834"/>
    <lineage>
        <taxon>Bacteria</taxon>
        <taxon>Bacillati</taxon>
        <taxon>Actinomycetota</taxon>
        <taxon>Actinomycetes</taxon>
        <taxon>Mycobacteriales</taxon>
        <taxon>Corynebacteriaceae</taxon>
        <taxon>Corynebacterium</taxon>
    </lineage>
</organism>
<dbReference type="EMBL" id="WBZJ01000001">
    <property type="protein sequence ID" value="KAB3523670.1"/>
    <property type="molecule type" value="Genomic_DNA"/>
</dbReference>
<reference evidence="6 7" key="1">
    <citation type="submission" date="2019-10" db="EMBL/GenBank/DDBJ databases">
        <title>Corynebacterium sp novel species isolated from the respiratory tract of Marmot.</title>
        <authorList>
            <person name="Zhang G."/>
        </authorList>
    </citation>
    <scope>NUCLEOTIDE SEQUENCE [LARGE SCALE GENOMIC DNA]</scope>
    <source>
        <strain evidence="6 7">336</strain>
    </source>
</reference>
<protein>
    <submittedName>
        <fullName evidence="6">Copper resistance protein CopC</fullName>
    </submittedName>
</protein>
<feature type="domain" description="CopC" evidence="5">
    <location>
        <begin position="9"/>
        <end position="103"/>
    </location>
</feature>
<feature type="region of interest" description="Disordered" evidence="3">
    <location>
        <begin position="48"/>
        <end position="73"/>
    </location>
</feature>
<evidence type="ECO:0000313" key="6">
    <source>
        <dbReference type="EMBL" id="KAB3523670.1"/>
    </source>
</evidence>
<comment type="caution">
    <text evidence="6">The sequence shown here is derived from an EMBL/GenBank/DDBJ whole genome shotgun (WGS) entry which is preliminary data.</text>
</comment>
<evidence type="ECO:0000256" key="1">
    <source>
        <dbReference type="ARBA" id="ARBA00022729"/>
    </source>
</evidence>
<dbReference type="Proteomes" id="UP000436181">
    <property type="component" value="Unassembled WGS sequence"/>
</dbReference>
<dbReference type="InterPro" id="IPR007348">
    <property type="entry name" value="CopC_dom"/>
</dbReference>
<keyword evidence="7" id="KW-1185">Reference proteome</keyword>
<feature type="transmembrane region" description="Helical" evidence="4">
    <location>
        <begin position="136"/>
        <end position="155"/>
    </location>
</feature>
<feature type="region of interest" description="Disordered" evidence="3">
    <location>
        <begin position="1"/>
        <end position="24"/>
    </location>
</feature>
<feature type="region of interest" description="Disordered" evidence="3">
    <location>
        <begin position="104"/>
        <end position="133"/>
    </location>
</feature>
<evidence type="ECO:0000313" key="7">
    <source>
        <dbReference type="Proteomes" id="UP000436181"/>
    </source>
</evidence>
<sequence length="163" mass="16899">MGMGPAFAHDSVVSSNPSANSHVTELPDTLELTFSGEPQDGFNTIALSRDGQVLTQGEPTSDGRVLSLPLGNDVSEEPGTYTVGYQITSSDGHATRGSFEFTLDSKDSNASAGATETEAAKEGESSGDTTRGVPTWLLPVGGIVVIGAALIMAIARWRGLKDD</sequence>
<name>A0ABQ6VHA3_9CORY</name>
<feature type="compositionally biased region" description="Polar residues" evidence="3">
    <location>
        <begin position="12"/>
        <end position="23"/>
    </location>
</feature>
<evidence type="ECO:0000259" key="5">
    <source>
        <dbReference type="Pfam" id="PF04234"/>
    </source>
</evidence>
<gene>
    <name evidence="6" type="ORF">F8377_04645</name>
</gene>
<accession>A0ABQ6VHA3</accession>
<keyword evidence="4" id="KW-0472">Membrane</keyword>
<keyword evidence="4" id="KW-1133">Transmembrane helix</keyword>
<dbReference type="InterPro" id="IPR014755">
    <property type="entry name" value="Cu-Rt/internalin_Ig-like"/>
</dbReference>
<keyword evidence="4" id="KW-0812">Transmembrane</keyword>
<dbReference type="SUPFAM" id="SSF81296">
    <property type="entry name" value="E set domains"/>
    <property type="match status" value="1"/>
</dbReference>
<dbReference type="Pfam" id="PF04234">
    <property type="entry name" value="CopC"/>
    <property type="match status" value="1"/>
</dbReference>